<comment type="function">
    <text evidence="1">Involved in a late step of protoheme IX synthesis.</text>
</comment>
<dbReference type="Gene3D" id="1.25.40.10">
    <property type="entry name" value="Tetratricopeptide repeat domain"/>
    <property type="match status" value="1"/>
</dbReference>
<keyword evidence="5" id="KW-0997">Cell inner membrane</keyword>
<dbReference type="PROSITE" id="PS50005">
    <property type="entry name" value="TPR"/>
    <property type="match status" value="1"/>
</dbReference>
<dbReference type="RefSeq" id="WP_026817185.1">
    <property type="nucleotide sequence ID" value="NZ_AUFF01000006.1"/>
</dbReference>
<evidence type="ECO:0000256" key="10">
    <source>
        <dbReference type="PROSITE-ProRule" id="PRU00339"/>
    </source>
</evidence>
<keyword evidence="10" id="KW-0802">TPR repeat</keyword>
<evidence type="ECO:0000256" key="11">
    <source>
        <dbReference type="SAM" id="Phobius"/>
    </source>
</evidence>
<comment type="caution">
    <text evidence="13">The sequence shown here is derived from an EMBL/GenBank/DDBJ whole genome shotgun (WGS) entry which is preliminary data.</text>
</comment>
<evidence type="ECO:0000256" key="4">
    <source>
        <dbReference type="ARBA" id="ARBA00022475"/>
    </source>
</evidence>
<keyword evidence="6 11" id="KW-0812">Transmembrane</keyword>
<comment type="pathway">
    <text evidence="3">Porphyrin-containing compound metabolism; protoheme biosynthesis.</text>
</comment>
<feature type="domain" description="HemY N-terminal" evidence="12">
    <location>
        <begin position="29"/>
        <end position="128"/>
    </location>
</feature>
<dbReference type="InterPro" id="IPR019734">
    <property type="entry name" value="TPR_rpt"/>
</dbReference>
<evidence type="ECO:0000256" key="2">
    <source>
        <dbReference type="ARBA" id="ARBA00004429"/>
    </source>
</evidence>
<dbReference type="GO" id="GO:0005886">
    <property type="term" value="C:plasma membrane"/>
    <property type="evidence" value="ECO:0007669"/>
    <property type="project" value="UniProtKB-SubCell"/>
</dbReference>
<evidence type="ECO:0000256" key="5">
    <source>
        <dbReference type="ARBA" id="ARBA00022519"/>
    </source>
</evidence>
<sequence>MSGYRTLVLWLALAALGALGWSWFAQDLGDVVIRFRGWTVTTTLFYALVAWLLLWFLVWALAWVIRLPLRAWRRHARLQARNRLVSGMEALHEGRWTRAESLLAKAADDAELRTPALLGARRAAEARGDVDAVARHHGALLEHAPATAALEQAMRLVDQGRHDEALATLATLPAPLSPRALWLQARALAGNARAAEAVALLPVLRREQVLAGEAMTAFEHELAAAALAQAVTVDELLQRWDAQPARIQNTPAVVAAYARRAAALGLEDEAAAAVAVALDAGWDSGLALLYGRLPPGRGGADRLARAEAWLPAHSTDPALLVSVARLAARAQSWARAEDLLHRAIAQGGGAQAWEDLGDVHAAQGDPAKAQQAYANAMRLPRGEAAVPTGDRDVRARIADRAVPEQRNALGLPVIPRADD</sequence>
<evidence type="ECO:0000313" key="14">
    <source>
        <dbReference type="Proteomes" id="UP000029391"/>
    </source>
</evidence>
<keyword evidence="8 11" id="KW-0472">Membrane</keyword>
<dbReference type="Pfam" id="PF07219">
    <property type="entry name" value="HemY_N"/>
    <property type="match status" value="1"/>
</dbReference>
<dbReference type="InterPro" id="IPR011990">
    <property type="entry name" value="TPR-like_helical_dom_sf"/>
</dbReference>
<proteinExistence type="predicted"/>
<evidence type="ECO:0000256" key="6">
    <source>
        <dbReference type="ARBA" id="ARBA00022692"/>
    </source>
</evidence>
<dbReference type="GO" id="GO:0006779">
    <property type="term" value="P:porphyrin-containing compound biosynthetic process"/>
    <property type="evidence" value="ECO:0007669"/>
    <property type="project" value="UniProtKB-KW"/>
</dbReference>
<evidence type="ECO:0000313" key="13">
    <source>
        <dbReference type="EMBL" id="KFN50638.1"/>
    </source>
</evidence>
<keyword evidence="9" id="KW-0627">Porphyrin biosynthesis</keyword>
<gene>
    <name evidence="13" type="ORF">P873_05615</name>
</gene>
<organism evidence="13 14">
    <name type="scientific">Arenimonas composti TR7-09 = DSM 18010</name>
    <dbReference type="NCBI Taxonomy" id="1121013"/>
    <lineage>
        <taxon>Bacteria</taxon>
        <taxon>Pseudomonadati</taxon>
        <taxon>Pseudomonadota</taxon>
        <taxon>Gammaproteobacteria</taxon>
        <taxon>Lysobacterales</taxon>
        <taxon>Lysobacteraceae</taxon>
        <taxon>Arenimonas</taxon>
    </lineage>
</organism>
<comment type="subcellular location">
    <subcellularLocation>
        <location evidence="2">Cell inner membrane</location>
        <topology evidence="2">Multi-pass membrane protein</topology>
    </subcellularLocation>
</comment>
<evidence type="ECO:0000259" key="12">
    <source>
        <dbReference type="Pfam" id="PF07219"/>
    </source>
</evidence>
<dbReference type="Proteomes" id="UP000029391">
    <property type="component" value="Unassembled WGS sequence"/>
</dbReference>
<evidence type="ECO:0000256" key="9">
    <source>
        <dbReference type="ARBA" id="ARBA00023244"/>
    </source>
</evidence>
<dbReference type="GO" id="GO:0042168">
    <property type="term" value="P:heme metabolic process"/>
    <property type="evidence" value="ECO:0007669"/>
    <property type="project" value="InterPro"/>
</dbReference>
<evidence type="ECO:0000256" key="7">
    <source>
        <dbReference type="ARBA" id="ARBA00022989"/>
    </source>
</evidence>
<evidence type="ECO:0000256" key="3">
    <source>
        <dbReference type="ARBA" id="ARBA00004744"/>
    </source>
</evidence>
<name>A0A091BD79_9GAMM</name>
<dbReference type="NCBIfam" id="TIGR00540">
    <property type="entry name" value="TPR_hemY_coli"/>
    <property type="match status" value="1"/>
</dbReference>
<dbReference type="eggNOG" id="COG3071">
    <property type="taxonomic scope" value="Bacteria"/>
</dbReference>
<evidence type="ECO:0000256" key="8">
    <source>
        <dbReference type="ARBA" id="ARBA00023136"/>
    </source>
</evidence>
<dbReference type="UniPathway" id="UPA00252"/>
<dbReference type="InterPro" id="IPR005254">
    <property type="entry name" value="Heme_biosyn_assoc_TPR_pro"/>
</dbReference>
<protein>
    <recommendedName>
        <fullName evidence="12">HemY N-terminal domain-containing protein</fullName>
    </recommendedName>
</protein>
<keyword evidence="14" id="KW-1185">Reference proteome</keyword>
<dbReference type="STRING" id="1121013.GCA_000426365_02210"/>
<accession>A0A091BD79</accession>
<evidence type="ECO:0000256" key="1">
    <source>
        <dbReference type="ARBA" id="ARBA00002962"/>
    </source>
</evidence>
<keyword evidence="4" id="KW-1003">Cell membrane</keyword>
<feature type="transmembrane region" description="Helical" evidence="11">
    <location>
        <begin position="44"/>
        <end position="65"/>
    </location>
</feature>
<dbReference type="AlphaFoldDB" id="A0A091BD79"/>
<reference evidence="13 14" key="1">
    <citation type="submission" date="2013-09" db="EMBL/GenBank/DDBJ databases">
        <title>Genome sequencing of Arenimonas composti.</title>
        <authorList>
            <person name="Chen F."/>
            <person name="Wang G."/>
        </authorList>
    </citation>
    <scope>NUCLEOTIDE SEQUENCE [LARGE SCALE GENOMIC DNA]</scope>
    <source>
        <strain evidence="13 14">TR7-09</strain>
    </source>
</reference>
<keyword evidence="7 11" id="KW-1133">Transmembrane helix</keyword>
<feature type="repeat" description="TPR" evidence="10">
    <location>
        <begin position="350"/>
        <end position="383"/>
    </location>
</feature>
<dbReference type="InterPro" id="IPR010817">
    <property type="entry name" value="HemY_N"/>
</dbReference>
<dbReference type="EMBL" id="AWXU01000017">
    <property type="protein sequence ID" value="KFN50638.1"/>
    <property type="molecule type" value="Genomic_DNA"/>
</dbReference>
<dbReference type="OrthoDB" id="7053339at2"/>